<dbReference type="Proteomes" id="UP000837803">
    <property type="component" value="Unassembled WGS sequence"/>
</dbReference>
<protein>
    <recommendedName>
        <fullName evidence="3">PD-(D/E)XK endonuclease-like domain-containing protein</fullName>
    </recommendedName>
</protein>
<keyword evidence="2" id="KW-1185">Reference proteome</keyword>
<comment type="caution">
    <text evidence="1">The sequence shown here is derived from an EMBL/GenBank/DDBJ whole genome shotgun (WGS) entry which is preliminary data.</text>
</comment>
<name>A0ABM9B3J9_9BACT</name>
<evidence type="ECO:0000313" key="2">
    <source>
        <dbReference type="Proteomes" id="UP000837803"/>
    </source>
</evidence>
<proteinExistence type="predicted"/>
<dbReference type="RefSeq" id="WP_238751774.1">
    <property type="nucleotide sequence ID" value="NZ_CAKLPZ010000003.1"/>
</dbReference>
<evidence type="ECO:0008006" key="3">
    <source>
        <dbReference type="Google" id="ProtNLM"/>
    </source>
</evidence>
<dbReference type="EMBL" id="CAKLPZ010000003">
    <property type="protein sequence ID" value="CAH1001916.1"/>
    <property type="molecule type" value="Genomic_DNA"/>
</dbReference>
<sequence length="930" mass="106080">MIRIYLGLTLAGPVLPAPPADAVGERYLDYPAILKYLEGFYALAHSTANRDALRVEQYRQAVEAHLEISPVAPFYAAAFTADKLATAEELLSRRDELLEAGYPLAREATEDTPDRIAVLHALEALLLDPDTELSLLPGPADRLNRLLAVLPDHRHPPLHVLVHEPRHLLPTGLRRMLDQLEAAGDTVEQLPEPPATSGDSDLNRWQQKLRLLLTGETDPTPRNLTGDGSLVILRAERETHLAAYLARMVRDNDSWRPGVLMTQRNQTLDTAMLMEGLPSMGIPSTSLARPSLQVLKLVTAFLWDPIEVERIMEFVSLVTKPLDRRLGQQLAVHLADTPGLFGARWTFTVEERFRRMAEHESAKRVRRAREQYEFWFRRRRYPRDGRVPKNEVRSLFVFLRNWALEAFDEDKEQTGLLVLSAQSERATELLDAQPEADLDFLEVERLVRTIYQPAPTQFSPAEQGGLRTSFAPASTARLPGSGQPVLDRLVWWDFVETDPNYFFSRYYPPELQFLRERGCEPHSPEQRNELLTWQNLRPLLHTREQLVLCLPHRVDGTQMEPHALMGDLEAAFTDEALRRITVDIDLAGTPTGLLSDLALPQFADVAIRALDLPVAHLAIGQPRAIQPRENETPTAMGDLLYYPHKWVFRHQLKLRGTPILSIASENRLRGNLSHLFVEKLLEQLKESDRPYTQQDVHDWIDANAEGLLRQQGAVLLEYGQEPERVQFIRTMHRSAWTLVSYIQQNGWQIEGTELEIEGYPPGMDDQLIRGRADLVLTRSNASGQTEAAVVDLKWRGKSVFTNMLKNARDIQLALYADFMRQRGSERVHTAYYLLRDAKMLSRNELAFSGAQVVQVPDDYTVVQRQMLDKIRATYDWRWQQFAEGRLEVRCTETSGDLDDAYINLDHDSLLEMKTETSPFDDYQSLIGLIR</sequence>
<reference evidence="1" key="1">
    <citation type="submission" date="2021-12" db="EMBL/GenBank/DDBJ databases">
        <authorList>
            <person name="Rodrigo-Torres L."/>
            <person name="Arahal R. D."/>
            <person name="Lucena T."/>
        </authorList>
    </citation>
    <scope>NUCLEOTIDE SEQUENCE</scope>
    <source>
        <strain evidence="1">CECT 8419</strain>
    </source>
</reference>
<organism evidence="1 2">
    <name type="scientific">Neolewinella maritima</name>
    <dbReference type="NCBI Taxonomy" id="1383882"/>
    <lineage>
        <taxon>Bacteria</taxon>
        <taxon>Pseudomonadati</taxon>
        <taxon>Bacteroidota</taxon>
        <taxon>Saprospiria</taxon>
        <taxon>Saprospirales</taxon>
        <taxon>Lewinellaceae</taxon>
        <taxon>Neolewinella</taxon>
    </lineage>
</organism>
<evidence type="ECO:0000313" key="1">
    <source>
        <dbReference type="EMBL" id="CAH1001916.1"/>
    </source>
</evidence>
<accession>A0ABM9B3J9</accession>
<gene>
    <name evidence="1" type="ORF">LEM8419_02830</name>
</gene>